<organism evidence="3 4">
    <name type="scientific">Nepenthes gracilis</name>
    <name type="common">Slender pitcher plant</name>
    <dbReference type="NCBI Taxonomy" id="150966"/>
    <lineage>
        <taxon>Eukaryota</taxon>
        <taxon>Viridiplantae</taxon>
        <taxon>Streptophyta</taxon>
        <taxon>Embryophyta</taxon>
        <taxon>Tracheophyta</taxon>
        <taxon>Spermatophyta</taxon>
        <taxon>Magnoliopsida</taxon>
        <taxon>eudicotyledons</taxon>
        <taxon>Gunneridae</taxon>
        <taxon>Pentapetalae</taxon>
        <taxon>Caryophyllales</taxon>
        <taxon>Nepenthaceae</taxon>
        <taxon>Nepenthes</taxon>
    </lineage>
</organism>
<dbReference type="PROSITE" id="PS50059">
    <property type="entry name" value="FKBP_PPIASE"/>
    <property type="match status" value="1"/>
</dbReference>
<dbReference type="GO" id="GO:0003755">
    <property type="term" value="F:peptidyl-prolyl cis-trans isomerase activity"/>
    <property type="evidence" value="ECO:0007669"/>
    <property type="project" value="UniProtKB-KW"/>
</dbReference>
<feature type="domain" description="PPIase FKBP-type" evidence="2">
    <location>
        <begin position="153"/>
        <end position="240"/>
    </location>
</feature>
<dbReference type="EC" id="5.2.1.8" evidence="1"/>
<dbReference type="InterPro" id="IPR044239">
    <property type="entry name" value="FKBP20-2-like"/>
</dbReference>
<dbReference type="Pfam" id="PF00254">
    <property type="entry name" value="FKBP_C"/>
    <property type="match status" value="1"/>
</dbReference>
<sequence>MLMLSTSLHFNPYFTYRAVSPPSTLGSFFYRRKQVLFCCSSHNVEEKREPNGFVAQSECSMGRRLIMSLLVLPSFPASSSYGKTKGKNPYDERRLLEQNKRMQKENNAPEDFPNFIREGFQVNVVTSESYIKRDSGLIYRDIEVGKGDCPKDGQQVTFHYVGYNESGRRIDSTYLQGVPAKIRMGTNALVPGFEEGIRDMKPGGKRRIIIPPELGPPVGPSTFFSSKQFEVFDVELLSIQDCQRRTIAFYSDVVCN</sequence>
<dbReference type="AlphaFoldDB" id="A0AAD3SST9"/>
<comment type="caution">
    <text evidence="3">The sequence shown here is derived from an EMBL/GenBank/DDBJ whole genome shotgun (WGS) entry which is preliminary data.</text>
</comment>
<dbReference type="PANTHER" id="PTHR47414">
    <property type="entry name" value="PEPTIDYL-PROLYL CIS-TRANS ISOMERASE FKBP20-2, CHLOROPLASTIC"/>
    <property type="match status" value="1"/>
</dbReference>
<keyword evidence="1" id="KW-0413">Isomerase</keyword>
<evidence type="ECO:0000256" key="1">
    <source>
        <dbReference type="PROSITE-ProRule" id="PRU00277"/>
    </source>
</evidence>
<dbReference type="EMBL" id="BSYO01000017">
    <property type="protein sequence ID" value="GMH17210.1"/>
    <property type="molecule type" value="Genomic_DNA"/>
</dbReference>
<keyword evidence="4" id="KW-1185">Reference proteome</keyword>
<gene>
    <name evidence="3" type="ORF">Nepgr_019051</name>
</gene>
<name>A0AAD3SST9_NEPGR</name>
<dbReference type="PANTHER" id="PTHR47414:SF1">
    <property type="entry name" value="PEPTIDYL-PROLYL CIS-TRANS ISOMERASE FKBP20-2, CHLOROPLASTIC"/>
    <property type="match status" value="1"/>
</dbReference>
<evidence type="ECO:0000313" key="4">
    <source>
        <dbReference type="Proteomes" id="UP001279734"/>
    </source>
</evidence>
<comment type="catalytic activity">
    <reaction evidence="1">
        <text>[protein]-peptidylproline (omega=180) = [protein]-peptidylproline (omega=0)</text>
        <dbReference type="Rhea" id="RHEA:16237"/>
        <dbReference type="Rhea" id="RHEA-COMP:10747"/>
        <dbReference type="Rhea" id="RHEA-COMP:10748"/>
        <dbReference type="ChEBI" id="CHEBI:83833"/>
        <dbReference type="ChEBI" id="CHEBI:83834"/>
        <dbReference type="EC" id="5.2.1.8"/>
    </reaction>
</comment>
<keyword evidence="1" id="KW-0697">Rotamase</keyword>
<proteinExistence type="predicted"/>
<evidence type="ECO:0000313" key="3">
    <source>
        <dbReference type="EMBL" id="GMH17210.1"/>
    </source>
</evidence>
<dbReference type="Gene3D" id="3.10.50.40">
    <property type="match status" value="1"/>
</dbReference>
<dbReference type="InterPro" id="IPR001179">
    <property type="entry name" value="PPIase_FKBP_dom"/>
</dbReference>
<dbReference type="InterPro" id="IPR046357">
    <property type="entry name" value="PPIase_dom_sf"/>
</dbReference>
<dbReference type="SUPFAM" id="SSF54534">
    <property type="entry name" value="FKBP-like"/>
    <property type="match status" value="1"/>
</dbReference>
<reference evidence="3" key="1">
    <citation type="submission" date="2023-05" db="EMBL/GenBank/DDBJ databases">
        <title>Nepenthes gracilis genome sequencing.</title>
        <authorList>
            <person name="Fukushima K."/>
        </authorList>
    </citation>
    <scope>NUCLEOTIDE SEQUENCE</scope>
    <source>
        <strain evidence="3">SING2019-196</strain>
    </source>
</reference>
<accession>A0AAD3SST9</accession>
<evidence type="ECO:0000259" key="2">
    <source>
        <dbReference type="PROSITE" id="PS50059"/>
    </source>
</evidence>
<dbReference type="Proteomes" id="UP001279734">
    <property type="component" value="Unassembled WGS sequence"/>
</dbReference>
<protein>
    <recommendedName>
        <fullName evidence="1">peptidylprolyl isomerase</fullName>
        <ecNumber evidence="1">5.2.1.8</ecNumber>
    </recommendedName>
</protein>